<dbReference type="AlphaFoldDB" id="A0A2I1HP22"/>
<reference evidence="1 2" key="1">
    <citation type="submission" date="2015-10" db="EMBL/GenBank/DDBJ databases">
        <title>Genome analyses suggest a sexual origin of heterokaryosis in a supposedly ancient asexual fungus.</title>
        <authorList>
            <person name="Ropars J."/>
            <person name="Sedzielewska K."/>
            <person name="Noel J."/>
            <person name="Charron P."/>
            <person name="Farinelli L."/>
            <person name="Marton T."/>
            <person name="Kruger M."/>
            <person name="Pelin A."/>
            <person name="Brachmann A."/>
            <person name="Corradi N."/>
        </authorList>
    </citation>
    <scope>NUCLEOTIDE SEQUENCE [LARGE SCALE GENOMIC DNA]</scope>
    <source>
        <strain evidence="1 2">A4</strain>
    </source>
</reference>
<dbReference type="EMBL" id="LLXI01004444">
    <property type="protein sequence ID" value="PKY60629.1"/>
    <property type="molecule type" value="Genomic_DNA"/>
</dbReference>
<organism evidence="1 2">
    <name type="scientific">Rhizophagus irregularis</name>
    <dbReference type="NCBI Taxonomy" id="588596"/>
    <lineage>
        <taxon>Eukaryota</taxon>
        <taxon>Fungi</taxon>
        <taxon>Fungi incertae sedis</taxon>
        <taxon>Mucoromycota</taxon>
        <taxon>Glomeromycotina</taxon>
        <taxon>Glomeromycetes</taxon>
        <taxon>Glomerales</taxon>
        <taxon>Glomeraceae</taxon>
        <taxon>Rhizophagus</taxon>
    </lineage>
</organism>
<comment type="caution">
    <text evidence="1">The sequence shown here is derived from an EMBL/GenBank/DDBJ whole genome shotgun (WGS) entry which is preliminary data.</text>
</comment>
<evidence type="ECO:0000313" key="1">
    <source>
        <dbReference type="EMBL" id="PKY60629.1"/>
    </source>
</evidence>
<evidence type="ECO:0000313" key="2">
    <source>
        <dbReference type="Proteomes" id="UP000234323"/>
    </source>
</evidence>
<proteinExistence type="predicted"/>
<dbReference type="Proteomes" id="UP000234323">
    <property type="component" value="Unassembled WGS sequence"/>
</dbReference>
<name>A0A2I1HP22_9GLOM</name>
<keyword evidence="2" id="KW-1185">Reference proteome</keyword>
<accession>A0A2I1HP22</accession>
<protein>
    <submittedName>
        <fullName evidence="1">Uncharacterized protein</fullName>
    </submittedName>
</protein>
<gene>
    <name evidence="1" type="ORF">RhiirA4_484549</name>
</gene>
<sequence>MEICKEYEEVTCTGCHETKCNKLKRKYRCLKWNIEEYIRKLYKRKDNKHKTNYEEDNENWKNHNIMEKEESNEWENNSRDDENNKLEIKESFNFKEEVIKDINEVIIICVSEVPNWKEYV</sequence>